<sequence>MFYKNCLVKSGRSFGTLLNQTGSTDNDYLFTGEQYDSELDNYYLRARYYDQNVGRFTQMDTWMGNTLIPSSLNKFVYAESDPVNNYDPSGNFLVSSGLNNTIRSALLAARINAKSYISIFSNQVGKAQVKRNFSQLNRYTRRSGIKKRVKDEIPTGLEEAKVMLEVKLGAGIGIGFNVKVLPRLIRAYGEGKWIKRSHDNGQPGSGKKNKRKGIAGRRVEVHYFYNITHRYGVEY</sequence>
<name>A0ABT3AA56_9ALTE</name>
<gene>
    <name evidence="1" type="ORF">OE749_12460</name>
</gene>
<keyword evidence="2" id="KW-1185">Reference proteome</keyword>
<evidence type="ECO:0000313" key="2">
    <source>
        <dbReference type="Proteomes" id="UP001652504"/>
    </source>
</evidence>
<dbReference type="Proteomes" id="UP001652504">
    <property type="component" value="Unassembled WGS sequence"/>
</dbReference>
<dbReference type="PANTHER" id="PTHR32305">
    <property type="match status" value="1"/>
</dbReference>
<reference evidence="1 2" key="1">
    <citation type="submission" date="2022-10" db="EMBL/GenBank/DDBJ databases">
        <title>Aestuariibacter sp. AA17 isolated from Montipora capitata coral fragment.</title>
        <authorList>
            <person name="Emsley S.A."/>
            <person name="Pfannmuller K.M."/>
            <person name="Loughran R.M."/>
            <person name="Shlafstein M."/>
            <person name="Papke E."/>
            <person name="Saw J.H."/>
            <person name="Ushijima B."/>
            <person name="Videau P."/>
        </authorList>
    </citation>
    <scope>NUCLEOTIDE SEQUENCE [LARGE SCALE GENOMIC DNA]</scope>
    <source>
        <strain evidence="1 2">AA17</strain>
    </source>
</reference>
<dbReference type="EMBL" id="JAOWKX010000006">
    <property type="protein sequence ID" value="MCV2885508.1"/>
    <property type="molecule type" value="Genomic_DNA"/>
</dbReference>
<accession>A0ABT3AA56</accession>
<proteinExistence type="predicted"/>
<evidence type="ECO:0000313" key="1">
    <source>
        <dbReference type="EMBL" id="MCV2885508.1"/>
    </source>
</evidence>
<organism evidence="1 2">
    <name type="scientific">Fluctibacter corallii</name>
    <dbReference type="NCBI Taxonomy" id="2984329"/>
    <lineage>
        <taxon>Bacteria</taxon>
        <taxon>Pseudomonadati</taxon>
        <taxon>Pseudomonadota</taxon>
        <taxon>Gammaproteobacteria</taxon>
        <taxon>Alteromonadales</taxon>
        <taxon>Alteromonadaceae</taxon>
        <taxon>Fluctibacter</taxon>
    </lineage>
</organism>
<protein>
    <submittedName>
        <fullName evidence="1">RHS repeat-associated core domain-containing protein</fullName>
    </submittedName>
</protein>
<dbReference type="InterPro" id="IPR022385">
    <property type="entry name" value="Rhs_assc_core"/>
</dbReference>
<dbReference type="RefSeq" id="WP_263712929.1">
    <property type="nucleotide sequence ID" value="NZ_JAOWKX010000006.1"/>
</dbReference>
<dbReference type="InterPro" id="IPR050708">
    <property type="entry name" value="T6SS_VgrG/RHS"/>
</dbReference>
<dbReference type="PANTHER" id="PTHR32305:SF15">
    <property type="entry name" value="PROTEIN RHSA-RELATED"/>
    <property type="match status" value="1"/>
</dbReference>
<comment type="caution">
    <text evidence="1">The sequence shown here is derived from an EMBL/GenBank/DDBJ whole genome shotgun (WGS) entry which is preliminary data.</text>
</comment>
<dbReference type="Gene3D" id="2.180.10.10">
    <property type="entry name" value="RHS repeat-associated core"/>
    <property type="match status" value="1"/>
</dbReference>
<dbReference type="NCBIfam" id="TIGR03696">
    <property type="entry name" value="Rhs_assc_core"/>
    <property type="match status" value="1"/>
</dbReference>